<accession>A0A8S1AQ86</accession>
<dbReference type="InterPro" id="IPR015943">
    <property type="entry name" value="WD40/YVTN_repeat-like_dom_sf"/>
</dbReference>
<evidence type="ECO:0000256" key="14">
    <source>
        <dbReference type="ARBA" id="ARBA00023204"/>
    </source>
</evidence>
<dbReference type="SUPFAM" id="SSF57850">
    <property type="entry name" value="RING/U-box"/>
    <property type="match status" value="1"/>
</dbReference>
<evidence type="ECO:0000256" key="6">
    <source>
        <dbReference type="ARBA" id="ARBA00022490"/>
    </source>
</evidence>
<reference evidence="20 21" key="1">
    <citation type="submission" date="2020-04" db="EMBL/GenBank/DDBJ databases">
        <authorList>
            <person name="Wallbank WR R."/>
            <person name="Pardo Diaz C."/>
            <person name="Kozak K."/>
            <person name="Martin S."/>
            <person name="Jiggins C."/>
            <person name="Moest M."/>
            <person name="Warren A I."/>
            <person name="Byers J.R.P. K."/>
            <person name="Montejo-Kovacevich G."/>
            <person name="Yen C E."/>
        </authorList>
    </citation>
    <scope>NUCLEOTIDE SEQUENCE [LARGE SCALE GENOMIC DNA]</scope>
</reference>
<dbReference type="GO" id="GO:0061630">
    <property type="term" value="F:ubiquitin protein ligase activity"/>
    <property type="evidence" value="ECO:0007669"/>
    <property type="project" value="UniProtKB-EC"/>
</dbReference>
<dbReference type="Pfam" id="PF13639">
    <property type="entry name" value="zf-RING_2"/>
    <property type="match status" value="1"/>
</dbReference>
<keyword evidence="12" id="KW-0833">Ubl conjugation pathway</keyword>
<dbReference type="Gene3D" id="3.30.40.10">
    <property type="entry name" value="Zinc/RING finger domain, C3HC4 (zinc finger)"/>
    <property type="match status" value="1"/>
</dbReference>
<comment type="catalytic activity">
    <reaction evidence="1">
        <text>S-ubiquitinyl-[E2 ubiquitin-conjugating enzyme]-L-cysteine + [acceptor protein]-L-lysine = [E2 ubiquitin-conjugating enzyme]-L-cysteine + N(6)-ubiquitinyl-[acceptor protein]-L-lysine.</text>
        <dbReference type="EC" id="2.3.2.27"/>
    </reaction>
</comment>
<evidence type="ECO:0000256" key="4">
    <source>
        <dbReference type="ARBA" id="ARBA00004906"/>
    </source>
</evidence>
<comment type="subcellular location">
    <subcellularLocation>
        <location evidence="3">Cytoplasm</location>
    </subcellularLocation>
    <subcellularLocation>
        <location evidence="2">Nucleus</location>
        <location evidence="2">PML body</location>
    </subcellularLocation>
</comment>
<keyword evidence="15" id="KW-0539">Nucleus</keyword>
<evidence type="ECO:0000256" key="17">
    <source>
        <dbReference type="SAM" id="Coils"/>
    </source>
</evidence>
<keyword evidence="7" id="KW-0853">WD repeat</keyword>
<dbReference type="GO" id="GO:0008270">
    <property type="term" value="F:zinc ion binding"/>
    <property type="evidence" value="ECO:0007669"/>
    <property type="project" value="UniProtKB-KW"/>
</dbReference>
<dbReference type="CDD" id="cd16450">
    <property type="entry name" value="mRING-C3HGC3_RFWD3"/>
    <property type="match status" value="1"/>
</dbReference>
<evidence type="ECO:0000256" key="12">
    <source>
        <dbReference type="ARBA" id="ARBA00022786"/>
    </source>
</evidence>
<dbReference type="InterPro" id="IPR036322">
    <property type="entry name" value="WD40_repeat_dom_sf"/>
</dbReference>
<dbReference type="SUPFAM" id="SSF52833">
    <property type="entry name" value="Thioredoxin-like"/>
    <property type="match status" value="1"/>
</dbReference>
<feature type="region of interest" description="Disordered" evidence="18">
    <location>
        <begin position="1"/>
        <end position="131"/>
    </location>
</feature>
<feature type="compositionally biased region" description="Basic and acidic residues" evidence="18">
    <location>
        <begin position="170"/>
        <end position="179"/>
    </location>
</feature>
<dbReference type="Gene3D" id="3.40.30.10">
    <property type="entry name" value="Glutaredoxin"/>
    <property type="match status" value="1"/>
</dbReference>
<feature type="compositionally biased region" description="Low complexity" evidence="18">
    <location>
        <begin position="89"/>
        <end position="98"/>
    </location>
</feature>
<comment type="pathway">
    <text evidence="4">Protein modification; protein ubiquitination.</text>
</comment>
<evidence type="ECO:0000313" key="20">
    <source>
        <dbReference type="EMBL" id="CAB3252274.1"/>
    </source>
</evidence>
<evidence type="ECO:0000259" key="19">
    <source>
        <dbReference type="PROSITE" id="PS50089"/>
    </source>
</evidence>
<dbReference type="SUPFAM" id="SSF50978">
    <property type="entry name" value="WD40 repeat-like"/>
    <property type="match status" value="1"/>
</dbReference>
<dbReference type="Pfam" id="PF23419">
    <property type="entry name" value="WD40_RFWD3"/>
    <property type="match status" value="1"/>
</dbReference>
<evidence type="ECO:0000256" key="1">
    <source>
        <dbReference type="ARBA" id="ARBA00000900"/>
    </source>
</evidence>
<dbReference type="GO" id="GO:0016605">
    <property type="term" value="C:PML body"/>
    <property type="evidence" value="ECO:0007669"/>
    <property type="project" value="UniProtKB-SubCell"/>
</dbReference>
<evidence type="ECO:0000256" key="13">
    <source>
        <dbReference type="ARBA" id="ARBA00022833"/>
    </source>
</evidence>
<dbReference type="SMART" id="SM00184">
    <property type="entry name" value="RING"/>
    <property type="match status" value="1"/>
</dbReference>
<dbReference type="CDD" id="cd02989">
    <property type="entry name" value="Phd_like_TxnDC9"/>
    <property type="match status" value="1"/>
</dbReference>
<evidence type="ECO:0000256" key="3">
    <source>
        <dbReference type="ARBA" id="ARBA00004496"/>
    </source>
</evidence>
<dbReference type="Pfam" id="PF00085">
    <property type="entry name" value="Thioredoxin"/>
    <property type="match status" value="1"/>
</dbReference>
<protein>
    <recommendedName>
        <fullName evidence="5">RING-type E3 ubiquitin transferase</fullName>
        <ecNumber evidence="5">2.3.2.27</ecNumber>
    </recommendedName>
</protein>
<dbReference type="Proteomes" id="UP000494106">
    <property type="component" value="Unassembled WGS sequence"/>
</dbReference>
<dbReference type="PROSITE" id="PS50089">
    <property type="entry name" value="ZF_RING_2"/>
    <property type="match status" value="1"/>
</dbReference>
<proteinExistence type="predicted"/>
<keyword evidence="21" id="KW-1185">Reference proteome</keyword>
<feature type="region of interest" description="Disordered" evidence="18">
    <location>
        <begin position="145"/>
        <end position="188"/>
    </location>
</feature>
<keyword evidence="10" id="KW-0227">DNA damage</keyword>
<dbReference type="GO" id="GO:0005737">
    <property type="term" value="C:cytoplasm"/>
    <property type="evidence" value="ECO:0007669"/>
    <property type="project" value="UniProtKB-SubCell"/>
</dbReference>
<evidence type="ECO:0000256" key="5">
    <source>
        <dbReference type="ARBA" id="ARBA00012483"/>
    </source>
</evidence>
<dbReference type="InterPro" id="IPR013083">
    <property type="entry name" value="Znf_RING/FYVE/PHD"/>
</dbReference>
<evidence type="ECO:0000256" key="10">
    <source>
        <dbReference type="ARBA" id="ARBA00022763"/>
    </source>
</evidence>
<dbReference type="PANTHER" id="PTHR16047:SF7">
    <property type="entry name" value="E3 UBIQUITIN-PROTEIN LIGASE RFWD3"/>
    <property type="match status" value="1"/>
</dbReference>
<feature type="coiled-coil region" evidence="17">
    <location>
        <begin position="262"/>
        <end position="289"/>
    </location>
</feature>
<name>A0A8S1AQ86_ARCPL</name>
<dbReference type="AlphaFoldDB" id="A0A8S1AQ86"/>
<evidence type="ECO:0000256" key="16">
    <source>
        <dbReference type="PROSITE-ProRule" id="PRU00175"/>
    </source>
</evidence>
<keyword evidence="17" id="KW-0175">Coiled coil</keyword>
<dbReference type="GO" id="GO:0036297">
    <property type="term" value="P:interstrand cross-link repair"/>
    <property type="evidence" value="ECO:0007669"/>
    <property type="project" value="InterPro"/>
</dbReference>
<keyword evidence="13" id="KW-0862">Zinc</keyword>
<gene>
    <name evidence="20" type="ORF">APLA_LOCUS13420</name>
</gene>
<keyword evidence="6" id="KW-0963">Cytoplasm</keyword>
<dbReference type="SMART" id="SM00320">
    <property type="entry name" value="WD40"/>
    <property type="match status" value="2"/>
</dbReference>
<feature type="compositionally biased region" description="Polar residues" evidence="18">
    <location>
        <begin position="1"/>
        <end position="11"/>
    </location>
</feature>
<keyword evidence="11 16" id="KW-0479">Metal-binding</keyword>
<feature type="domain" description="RING-type" evidence="19">
    <location>
        <begin position="198"/>
        <end position="245"/>
    </location>
</feature>
<evidence type="ECO:0000256" key="18">
    <source>
        <dbReference type="SAM" id="MobiDB-lite"/>
    </source>
</evidence>
<dbReference type="InterPro" id="IPR037381">
    <property type="entry name" value="RFWD3"/>
</dbReference>
<dbReference type="InterPro" id="IPR013766">
    <property type="entry name" value="Thioredoxin_domain"/>
</dbReference>
<dbReference type="GO" id="GO:0016567">
    <property type="term" value="P:protein ubiquitination"/>
    <property type="evidence" value="ECO:0007669"/>
    <property type="project" value="InterPro"/>
</dbReference>
<keyword evidence="11 16" id="KW-0863">Zinc-finger</keyword>
<evidence type="ECO:0000256" key="8">
    <source>
        <dbReference type="ARBA" id="ARBA00022679"/>
    </source>
</evidence>
<dbReference type="EMBL" id="CADEBC010000553">
    <property type="protein sequence ID" value="CAB3252274.1"/>
    <property type="molecule type" value="Genomic_DNA"/>
</dbReference>
<evidence type="ECO:0000256" key="9">
    <source>
        <dbReference type="ARBA" id="ARBA00022737"/>
    </source>
</evidence>
<feature type="compositionally biased region" description="Polar residues" evidence="18">
    <location>
        <begin position="149"/>
        <end position="167"/>
    </location>
</feature>
<organism evidence="20 21">
    <name type="scientific">Arctia plantaginis</name>
    <name type="common">Wood tiger moth</name>
    <name type="synonym">Phalaena plantaginis</name>
    <dbReference type="NCBI Taxonomy" id="874455"/>
    <lineage>
        <taxon>Eukaryota</taxon>
        <taxon>Metazoa</taxon>
        <taxon>Ecdysozoa</taxon>
        <taxon>Arthropoda</taxon>
        <taxon>Hexapoda</taxon>
        <taxon>Insecta</taxon>
        <taxon>Pterygota</taxon>
        <taxon>Neoptera</taxon>
        <taxon>Endopterygota</taxon>
        <taxon>Lepidoptera</taxon>
        <taxon>Glossata</taxon>
        <taxon>Ditrysia</taxon>
        <taxon>Noctuoidea</taxon>
        <taxon>Erebidae</taxon>
        <taxon>Arctiinae</taxon>
        <taxon>Arctia</taxon>
    </lineage>
</organism>
<feature type="compositionally biased region" description="Polar residues" evidence="18">
    <location>
        <begin position="45"/>
        <end position="88"/>
    </location>
</feature>
<dbReference type="Gene3D" id="2.130.10.10">
    <property type="entry name" value="YVTN repeat-like/Quinoprotein amine dehydrogenase"/>
    <property type="match status" value="1"/>
</dbReference>
<dbReference type="InterPro" id="IPR001680">
    <property type="entry name" value="WD40_rpt"/>
</dbReference>
<dbReference type="EC" id="2.3.2.27" evidence="5"/>
<keyword evidence="14" id="KW-0234">DNA repair</keyword>
<comment type="caution">
    <text evidence="20">The sequence shown here is derived from an EMBL/GenBank/DDBJ whole genome shotgun (WGS) entry which is preliminary data.</text>
</comment>
<dbReference type="PANTHER" id="PTHR16047">
    <property type="entry name" value="RFWD3 PROTEIN"/>
    <property type="match status" value="1"/>
</dbReference>
<dbReference type="InterPro" id="IPR001841">
    <property type="entry name" value="Znf_RING"/>
</dbReference>
<dbReference type="OrthoDB" id="5600418at2759"/>
<sequence>MNINQDPSSSDIGPLRIHTPASIRSPNFLDPDSPTGQDDDEEDQILTQREPTNQLLDPATGEQNSENSDTYTEPEQSNDGIQQDPPQINNENSNDSSSITYHVRRRVTYETGDENSMDDERPIAENNNPIVLNQDSNISNVVPMHNEDSNPISVATEDSNLSIPASQTRKKSECDEPPAKVRKVNSSQENEEIDGDTCPICLDAWGNSGDHRLVSLKCGHLFGAECVRRWLKAQPPKEGSCPTCKSKAVMKDLRFIYAKRLVAADTSQITALQKQLETVQAEKSRTVLELQKTKIAHRACLLQLEVLRTTLMKSQITREPVKKSWRFALEKNLEISKDGGCRVMTYNCRTYEFYVSQKSTNNLFPGYGIRKVSCVDYKLGQFLHLHPKPIRDITYSPPRDLLLSVGLDSCARIVDRGSPSVTINAGFPLWCCSWDHLRSNEFYVGGVGGTVHTYDIRNLSGYIATLPSPGDMSPVISLCSTAFGLLSCQLNKCWLWVVNERRWGTQEFPLDGPFMSMSYDSDSQKVLMSTRPSGQERSKLTVCRLKQSLSSGDVLVDVEDTYSGSTISTIMTRAAWVKAPGASWVAAHSESDSTLYLNGLDGARTMSLPAVEPALDERERYFAKMDQVLQHVAQTMEKKLDNELERLDALDSNDLEAIRQQRIAEMKKRAKQKQDWLAIGHGEYTEIDGEKEFFTVCNKSENVVCHFYKNDTPRCKIVDMHLKILAKKHVETRFIKLDVERAPFLTGRLKIRVIPTIGLVRENKTKDFIVGFTDLGNRDDFSTEILEWRIARSEIIEYSGDLLVPPAESRKQRSLQIQSKKTIRGRQDSDDSDLDLSD</sequence>
<dbReference type="InterPro" id="IPR036249">
    <property type="entry name" value="Thioredoxin-like_sf"/>
</dbReference>
<keyword evidence="8" id="KW-0808">Transferase</keyword>
<dbReference type="InterPro" id="IPR056527">
    <property type="entry name" value="WD40_RFWD3"/>
</dbReference>
<evidence type="ECO:0000313" key="21">
    <source>
        <dbReference type="Proteomes" id="UP000494106"/>
    </source>
</evidence>
<keyword evidence="9" id="KW-0677">Repeat</keyword>
<evidence type="ECO:0000256" key="7">
    <source>
        <dbReference type="ARBA" id="ARBA00022574"/>
    </source>
</evidence>
<evidence type="ECO:0000256" key="11">
    <source>
        <dbReference type="ARBA" id="ARBA00022771"/>
    </source>
</evidence>
<evidence type="ECO:0000256" key="2">
    <source>
        <dbReference type="ARBA" id="ARBA00004322"/>
    </source>
</evidence>
<feature type="region of interest" description="Disordered" evidence="18">
    <location>
        <begin position="813"/>
        <end position="838"/>
    </location>
</feature>
<evidence type="ECO:0000256" key="15">
    <source>
        <dbReference type="ARBA" id="ARBA00023242"/>
    </source>
</evidence>